<dbReference type="RefSeq" id="WP_207691990.1">
    <property type="nucleotide sequence ID" value="NZ_CP061799.1"/>
</dbReference>
<reference evidence="1" key="1">
    <citation type="journal article" date="2021" name="Microb. Physiol.">
        <title>Proteogenomic Insights into the Physiology of Marine, Sulfate-Reducing, Filamentous Desulfonema limicola and Desulfonema magnum.</title>
        <authorList>
            <person name="Schnaars V."/>
            <person name="Wohlbrand L."/>
            <person name="Scheve S."/>
            <person name="Hinrichs C."/>
            <person name="Reinhardt R."/>
            <person name="Rabus R."/>
        </authorList>
    </citation>
    <scope>NUCLEOTIDE SEQUENCE</scope>
    <source>
        <strain evidence="1">5ac10</strain>
    </source>
</reference>
<dbReference type="InterPro" id="IPR050583">
    <property type="entry name" value="Mycobacterial_A85_antigen"/>
</dbReference>
<accession>A0A975B7X2</accession>
<dbReference type="AlphaFoldDB" id="A0A975B7X2"/>
<dbReference type="Proteomes" id="UP000663720">
    <property type="component" value="Chromosome"/>
</dbReference>
<keyword evidence="2" id="KW-1185">Reference proteome</keyword>
<dbReference type="Pfam" id="PF00756">
    <property type="entry name" value="Esterase"/>
    <property type="match status" value="1"/>
</dbReference>
<protein>
    <submittedName>
        <fullName evidence="1">Esterase</fullName>
    </submittedName>
</protein>
<proteinExistence type="predicted"/>
<organism evidence="1 2">
    <name type="scientific">Desulfonema limicola</name>
    <dbReference type="NCBI Taxonomy" id="45656"/>
    <lineage>
        <taxon>Bacteria</taxon>
        <taxon>Pseudomonadati</taxon>
        <taxon>Thermodesulfobacteriota</taxon>
        <taxon>Desulfobacteria</taxon>
        <taxon>Desulfobacterales</taxon>
        <taxon>Desulfococcaceae</taxon>
        <taxon>Desulfonema</taxon>
    </lineage>
</organism>
<dbReference type="PANTHER" id="PTHR48098:SF3">
    <property type="entry name" value="IRON(III) ENTEROBACTIN ESTERASE"/>
    <property type="match status" value="1"/>
</dbReference>
<dbReference type="InterPro" id="IPR000801">
    <property type="entry name" value="Esterase-like"/>
</dbReference>
<dbReference type="PANTHER" id="PTHR48098">
    <property type="entry name" value="ENTEROCHELIN ESTERASE-RELATED"/>
    <property type="match status" value="1"/>
</dbReference>
<dbReference type="KEGG" id="dli:dnl_26320"/>
<evidence type="ECO:0000313" key="2">
    <source>
        <dbReference type="Proteomes" id="UP000663720"/>
    </source>
</evidence>
<dbReference type="SUPFAM" id="SSF53474">
    <property type="entry name" value="alpha/beta-Hydrolases"/>
    <property type="match status" value="1"/>
</dbReference>
<dbReference type="EMBL" id="CP061799">
    <property type="protein sequence ID" value="QTA80333.1"/>
    <property type="molecule type" value="Genomic_DNA"/>
</dbReference>
<sequence>MNIEYHKWKSPALNQDMELKVYGHSGKAMIVFPSSSGRFFDYENNGMVNACSQFIKQGRLKLFTVDSADSQSWFNHSISPRQRADRHDEYEHYILKEVAPFIHDHCADSGKIMATGCSMGAFHAANFFFRYPETFDTVIALSGLYGSRYVLGDYMDDHLYFYFPLIYLPGNNEPLYINHYRKGKIILCVGQGDWERCGTYDCIGETQALKDILESKNIPCQAEFWGHDAAHDWLWWRKQINYFLEKL</sequence>
<dbReference type="Gene3D" id="3.40.50.1820">
    <property type="entry name" value="alpha/beta hydrolase"/>
    <property type="match status" value="1"/>
</dbReference>
<dbReference type="InterPro" id="IPR029058">
    <property type="entry name" value="AB_hydrolase_fold"/>
</dbReference>
<evidence type="ECO:0000313" key="1">
    <source>
        <dbReference type="EMBL" id="QTA80333.1"/>
    </source>
</evidence>
<gene>
    <name evidence="1" type="ORF">dnl_26320</name>
</gene>
<name>A0A975B7X2_9BACT</name>